<feature type="transmembrane region" description="Helical" evidence="1">
    <location>
        <begin position="6"/>
        <end position="26"/>
    </location>
</feature>
<feature type="transmembrane region" description="Helical" evidence="1">
    <location>
        <begin position="69"/>
        <end position="91"/>
    </location>
</feature>
<protein>
    <submittedName>
        <fullName evidence="2">Uncharacterized protein</fullName>
    </submittedName>
</protein>
<sequence>MGLFDAIAISSSLSLIAGVCILLEAWCLMSETKDRKGFLLAWALLAQFALPVLLTWLCREGVVPFRPAYLLLEYAVSLPAAAAVLAALCVLASNRHRIPELTVYGVWTFVFAAGTFLLQLAVHRSVFD</sequence>
<comment type="caution">
    <text evidence="2">The sequence shown here is derived from an EMBL/GenBank/DDBJ whole genome shotgun (WGS) entry which is preliminary data.</text>
</comment>
<accession>A0A844G5K1</accession>
<keyword evidence="3" id="KW-1185">Reference proteome</keyword>
<reference evidence="2 3" key="1">
    <citation type="submission" date="2019-08" db="EMBL/GenBank/DDBJ databases">
        <title>In-depth cultivation of the pig gut microbiome towards novel bacterial diversity and tailored functional studies.</title>
        <authorList>
            <person name="Wylensek D."/>
            <person name="Hitch T.C.A."/>
            <person name="Clavel T."/>
        </authorList>
    </citation>
    <scope>NUCLEOTIDE SEQUENCE [LARGE SCALE GENOMIC DNA]</scope>
    <source>
        <strain evidence="2 3">BBE-744-WT-12</strain>
    </source>
</reference>
<proteinExistence type="predicted"/>
<dbReference type="Proteomes" id="UP000435649">
    <property type="component" value="Unassembled WGS sequence"/>
</dbReference>
<evidence type="ECO:0000313" key="3">
    <source>
        <dbReference type="Proteomes" id="UP000435649"/>
    </source>
</evidence>
<feature type="transmembrane region" description="Helical" evidence="1">
    <location>
        <begin position="38"/>
        <end position="57"/>
    </location>
</feature>
<feature type="transmembrane region" description="Helical" evidence="1">
    <location>
        <begin position="103"/>
        <end position="122"/>
    </location>
</feature>
<name>A0A844G5K1_9BACT</name>
<keyword evidence="1" id="KW-0812">Transmembrane</keyword>
<organism evidence="2 3">
    <name type="scientific">Victivallis lenta</name>
    <dbReference type="NCBI Taxonomy" id="2606640"/>
    <lineage>
        <taxon>Bacteria</taxon>
        <taxon>Pseudomonadati</taxon>
        <taxon>Lentisphaerota</taxon>
        <taxon>Lentisphaeria</taxon>
        <taxon>Victivallales</taxon>
        <taxon>Victivallaceae</taxon>
        <taxon>Victivallis</taxon>
    </lineage>
</organism>
<dbReference type="AlphaFoldDB" id="A0A844G5K1"/>
<keyword evidence="1" id="KW-0472">Membrane</keyword>
<keyword evidence="1" id="KW-1133">Transmembrane helix</keyword>
<dbReference type="EMBL" id="VUNS01000013">
    <property type="protein sequence ID" value="MST97861.1"/>
    <property type="molecule type" value="Genomic_DNA"/>
</dbReference>
<gene>
    <name evidence="2" type="ORF">FYJ85_12520</name>
</gene>
<dbReference type="RefSeq" id="WP_154418966.1">
    <property type="nucleotide sequence ID" value="NZ_CALXOB010000043.1"/>
</dbReference>
<evidence type="ECO:0000256" key="1">
    <source>
        <dbReference type="SAM" id="Phobius"/>
    </source>
</evidence>
<evidence type="ECO:0000313" key="2">
    <source>
        <dbReference type="EMBL" id="MST97861.1"/>
    </source>
</evidence>